<reference evidence="1" key="1">
    <citation type="journal article" date="2019" name="Science">
        <title>Mutation of a bHLH transcription factor allowed almond domestication.</title>
        <authorList>
            <person name="Sanchez-Perez R."/>
            <person name="Pavan S."/>
            <person name="Mazzeo R."/>
            <person name="Moldovan C."/>
            <person name="Aiese Cigliano R."/>
            <person name="Del Cueto J."/>
            <person name="Ricciardi F."/>
            <person name="Lotti C."/>
            <person name="Ricciardi L."/>
            <person name="Dicenta F."/>
            <person name="Lopez-Marques R.L."/>
            <person name="Lindberg Moller B."/>
        </authorList>
    </citation>
    <scope>NUCLEOTIDE SEQUENCE</scope>
</reference>
<protein>
    <submittedName>
        <fullName evidence="1">Sulfate transporter 3</fullName>
    </submittedName>
</protein>
<organism evidence="1">
    <name type="scientific">Prunus dulcis</name>
    <name type="common">Almond</name>
    <name type="synonym">Amygdalus dulcis</name>
    <dbReference type="NCBI Taxonomy" id="3755"/>
    <lineage>
        <taxon>Eukaryota</taxon>
        <taxon>Viridiplantae</taxon>
        <taxon>Streptophyta</taxon>
        <taxon>Embryophyta</taxon>
        <taxon>Tracheophyta</taxon>
        <taxon>Spermatophyta</taxon>
        <taxon>Magnoliopsida</taxon>
        <taxon>eudicotyledons</taxon>
        <taxon>Gunneridae</taxon>
        <taxon>Pentapetalae</taxon>
        <taxon>rosids</taxon>
        <taxon>fabids</taxon>
        <taxon>Rosales</taxon>
        <taxon>Rosaceae</taxon>
        <taxon>Amygdaloideae</taxon>
        <taxon>Amygdaleae</taxon>
        <taxon>Prunus</taxon>
    </lineage>
</organism>
<dbReference type="AlphaFoldDB" id="A0A4Y1RHS8"/>
<sequence length="80" mass="8904">MSNKEIFLCELISNASDVEILEKVQFTGKTLLKIRQKASCPYFFLGKEAIVLVSGPGIGEMSKIPQDSFRVLRNLGRVLS</sequence>
<name>A0A4Y1RHS8_PRUDU</name>
<evidence type="ECO:0000313" key="1">
    <source>
        <dbReference type="EMBL" id="BBH03223.1"/>
    </source>
</evidence>
<gene>
    <name evidence="1" type="ORF">Prudu_014025</name>
</gene>
<dbReference type="EMBL" id="AP019301">
    <property type="protein sequence ID" value="BBH03223.1"/>
    <property type="molecule type" value="Genomic_DNA"/>
</dbReference>
<proteinExistence type="predicted"/>
<accession>A0A4Y1RHS8</accession>